<feature type="compositionally biased region" description="Pro residues" evidence="1">
    <location>
        <begin position="437"/>
        <end position="451"/>
    </location>
</feature>
<sequence length="451" mass="49654">MLNAEGVAAAAKMLLEFRQAERGRLNRIRSYLKSDPSRRPEWVPAGAPVEVQRIAAISRVNMMKFVVNSRVQAMYVDGYRTPRSAQDVPVWDTWQRNKWDLRQIGVHRAALGYGVSYATVLPGRPVPVMRGVSPRAMTAVYSDDNDDWPVLALEQRRTSWRLYDETHIYPLQGTDELLVPAGAPMEHKAVMDGEPVCPVVRYRDTDDLDDPIVGVVEPLLDLQDQINVTSFGLLVAQHYGAFRQRYILGWLAETEQEKLKAGASKMWTFEDPEVKVGEFGQTDLKGYIESREATLRHIATVSQTPAHELLGQLVNLSAEALAAAEAGHRRAVVENQTAVGEAHEQTLTLAGTYQGLEPEPSASVRWRDTEARSLGMVADALGKMATMLGIPVKALWERIPGVTDDDLERWTTLAVEGDALTQLTATLDRQAAAAQPAPAPAPAPEPVPAGA</sequence>
<evidence type="ECO:0000313" key="2">
    <source>
        <dbReference type="EMBL" id="GAA3223210.1"/>
    </source>
</evidence>
<feature type="region of interest" description="Disordered" evidence="1">
    <location>
        <begin position="429"/>
        <end position="451"/>
    </location>
</feature>
<dbReference type="InterPro" id="IPR021145">
    <property type="entry name" value="Portal_protein_SPP1_Gp6-like"/>
</dbReference>
<organism evidence="2 3">
    <name type="scientific">Actinocorallia longicatena</name>
    <dbReference type="NCBI Taxonomy" id="111803"/>
    <lineage>
        <taxon>Bacteria</taxon>
        <taxon>Bacillati</taxon>
        <taxon>Actinomycetota</taxon>
        <taxon>Actinomycetes</taxon>
        <taxon>Streptosporangiales</taxon>
        <taxon>Thermomonosporaceae</taxon>
        <taxon>Actinocorallia</taxon>
    </lineage>
</organism>
<dbReference type="Proteomes" id="UP001501237">
    <property type="component" value="Unassembled WGS sequence"/>
</dbReference>
<accession>A0ABP6QGU9</accession>
<gene>
    <name evidence="2" type="ORF">GCM10010468_49550</name>
</gene>
<evidence type="ECO:0000256" key="1">
    <source>
        <dbReference type="SAM" id="MobiDB-lite"/>
    </source>
</evidence>
<name>A0ABP6QGU9_9ACTN</name>
<dbReference type="EMBL" id="BAAAUV010000013">
    <property type="protein sequence ID" value="GAA3223210.1"/>
    <property type="molecule type" value="Genomic_DNA"/>
</dbReference>
<keyword evidence="3" id="KW-1185">Reference proteome</keyword>
<comment type="caution">
    <text evidence="2">The sequence shown here is derived from an EMBL/GenBank/DDBJ whole genome shotgun (WGS) entry which is preliminary data.</text>
</comment>
<proteinExistence type="predicted"/>
<reference evidence="3" key="1">
    <citation type="journal article" date="2019" name="Int. J. Syst. Evol. Microbiol.">
        <title>The Global Catalogue of Microorganisms (GCM) 10K type strain sequencing project: providing services to taxonomists for standard genome sequencing and annotation.</title>
        <authorList>
            <consortium name="The Broad Institute Genomics Platform"/>
            <consortium name="The Broad Institute Genome Sequencing Center for Infectious Disease"/>
            <person name="Wu L."/>
            <person name="Ma J."/>
        </authorList>
    </citation>
    <scope>NUCLEOTIDE SEQUENCE [LARGE SCALE GENOMIC DNA]</scope>
    <source>
        <strain evidence="3">JCM 9377</strain>
    </source>
</reference>
<dbReference type="RefSeq" id="WP_344832516.1">
    <property type="nucleotide sequence ID" value="NZ_BAAAUV010000013.1"/>
</dbReference>
<evidence type="ECO:0000313" key="3">
    <source>
        <dbReference type="Proteomes" id="UP001501237"/>
    </source>
</evidence>
<protein>
    <submittedName>
        <fullName evidence="2">Phage portal protein</fullName>
    </submittedName>
</protein>
<dbReference type="Pfam" id="PF05133">
    <property type="entry name" value="SPP1_portal"/>
    <property type="match status" value="1"/>
</dbReference>